<feature type="compositionally biased region" description="Basic and acidic residues" evidence="1">
    <location>
        <begin position="109"/>
        <end position="125"/>
    </location>
</feature>
<feature type="compositionally biased region" description="Basic and acidic residues" evidence="1">
    <location>
        <begin position="201"/>
        <end position="213"/>
    </location>
</feature>
<dbReference type="AlphaFoldDB" id="A0A9P8V4H6"/>
<name>A0A9P8V4H6_9PEZI</name>
<protein>
    <submittedName>
        <fullName evidence="2">Uncharacterized protein</fullName>
    </submittedName>
</protein>
<sequence>MAAFDDFLAYLRALKKRSAARGSSPTTVRRQERRDKNRIIKALAARMDRREEFEKDLITMVKFANLEIRRLEDRCSALEEQNKLRAEAKKMKKAAKKRKENKKQQMKQSEAKKPEIKKSKTKKSDINAPEVETGVCNLSKDSITCSDGSGSRVRSLRPRLQAQDYYDPDPFYSYDNPFDPNYSGGSRDPGSDSSDDSDDSLDSHDSDNLDNKLELWQYLGKQNNGGNS</sequence>
<evidence type="ECO:0000313" key="3">
    <source>
        <dbReference type="Proteomes" id="UP000770015"/>
    </source>
</evidence>
<feature type="compositionally biased region" description="Basic residues" evidence="1">
    <location>
        <begin position="90"/>
        <end position="105"/>
    </location>
</feature>
<dbReference type="OrthoDB" id="10666693at2759"/>
<comment type="caution">
    <text evidence="2">The sequence shown here is derived from an EMBL/GenBank/DDBJ whole genome shotgun (WGS) entry which is preliminary data.</text>
</comment>
<feature type="compositionally biased region" description="Low complexity" evidence="1">
    <location>
        <begin position="164"/>
        <end position="192"/>
    </location>
</feature>
<dbReference type="EMBL" id="JAGSXJ010000027">
    <property type="protein sequence ID" value="KAH6672762.1"/>
    <property type="molecule type" value="Genomic_DNA"/>
</dbReference>
<evidence type="ECO:0000313" key="2">
    <source>
        <dbReference type="EMBL" id="KAH6672762.1"/>
    </source>
</evidence>
<gene>
    <name evidence="2" type="ORF">F5X68DRAFT_247118</name>
</gene>
<dbReference type="Proteomes" id="UP000770015">
    <property type="component" value="Unassembled WGS sequence"/>
</dbReference>
<feature type="region of interest" description="Disordered" evidence="1">
    <location>
        <begin position="87"/>
        <end position="228"/>
    </location>
</feature>
<proteinExistence type="predicted"/>
<keyword evidence="3" id="KW-1185">Reference proteome</keyword>
<organism evidence="2 3">
    <name type="scientific">Plectosphaerella plurivora</name>
    <dbReference type="NCBI Taxonomy" id="936078"/>
    <lineage>
        <taxon>Eukaryota</taxon>
        <taxon>Fungi</taxon>
        <taxon>Dikarya</taxon>
        <taxon>Ascomycota</taxon>
        <taxon>Pezizomycotina</taxon>
        <taxon>Sordariomycetes</taxon>
        <taxon>Hypocreomycetidae</taxon>
        <taxon>Glomerellales</taxon>
        <taxon>Plectosphaerellaceae</taxon>
        <taxon>Plectosphaerella</taxon>
    </lineage>
</organism>
<accession>A0A9P8V4H6</accession>
<feature type="compositionally biased region" description="Polar residues" evidence="1">
    <location>
        <begin position="139"/>
        <end position="149"/>
    </location>
</feature>
<reference evidence="2" key="1">
    <citation type="journal article" date="2021" name="Nat. Commun.">
        <title>Genetic determinants of endophytism in the Arabidopsis root mycobiome.</title>
        <authorList>
            <person name="Mesny F."/>
            <person name="Miyauchi S."/>
            <person name="Thiergart T."/>
            <person name="Pickel B."/>
            <person name="Atanasova L."/>
            <person name="Karlsson M."/>
            <person name="Huettel B."/>
            <person name="Barry K.W."/>
            <person name="Haridas S."/>
            <person name="Chen C."/>
            <person name="Bauer D."/>
            <person name="Andreopoulos W."/>
            <person name="Pangilinan J."/>
            <person name="LaButti K."/>
            <person name="Riley R."/>
            <person name="Lipzen A."/>
            <person name="Clum A."/>
            <person name="Drula E."/>
            <person name="Henrissat B."/>
            <person name="Kohler A."/>
            <person name="Grigoriev I.V."/>
            <person name="Martin F.M."/>
            <person name="Hacquard S."/>
        </authorList>
    </citation>
    <scope>NUCLEOTIDE SEQUENCE</scope>
    <source>
        <strain evidence="2">MPI-SDFR-AT-0117</strain>
    </source>
</reference>
<evidence type="ECO:0000256" key="1">
    <source>
        <dbReference type="SAM" id="MobiDB-lite"/>
    </source>
</evidence>